<feature type="domain" description="UBC core" evidence="1">
    <location>
        <begin position="27"/>
        <end position="177"/>
    </location>
</feature>
<dbReference type="InterPro" id="IPR016135">
    <property type="entry name" value="UBQ-conjugating_enzyme/RWD"/>
</dbReference>
<dbReference type="InterPro" id="IPR050113">
    <property type="entry name" value="Ub_conjugating_enzyme"/>
</dbReference>
<dbReference type="InterPro" id="IPR000608">
    <property type="entry name" value="UBC"/>
</dbReference>
<keyword evidence="3" id="KW-1185">Reference proteome</keyword>
<evidence type="ECO:0000313" key="3">
    <source>
        <dbReference type="Proteomes" id="UP001158576"/>
    </source>
</evidence>
<sequence>MEGARQKVLDKLREQSIPSSQLFQEFLVEYELLSEYRLLQKNGPHTGVYIIPSAKSTLIWFGVIFVRSGYYSDAVFKFRIHIPHDFPQNEKPPFVAFDPPIFHPLVDQKTGELEFNKFIPKWQRHKDRIWHVVPWMRRIFLKIETENPANQEAADLYLTDLEQFRTKVNICKKLSQSILYEEAKTNDPNEIEFSELSDETFAKLRAKMIRNGEKTLNQPLKNSRSWMTKGSTQLFSK</sequence>
<protein>
    <submittedName>
        <fullName evidence="2">Oidioi.mRNA.OKI2018_I69.chr2.g7250.t1.cds</fullName>
    </submittedName>
</protein>
<name>A0ABN7T6J2_OIKDI</name>
<dbReference type="Proteomes" id="UP001158576">
    <property type="component" value="Chromosome 2"/>
</dbReference>
<dbReference type="Gene3D" id="3.10.110.10">
    <property type="entry name" value="Ubiquitin Conjugating Enzyme"/>
    <property type="match status" value="1"/>
</dbReference>
<gene>
    <name evidence="2" type="ORF">OKIOD_LOCUS16015</name>
</gene>
<dbReference type="Pfam" id="PF00179">
    <property type="entry name" value="UQ_con"/>
    <property type="match status" value="1"/>
</dbReference>
<dbReference type="PROSITE" id="PS50127">
    <property type="entry name" value="UBC_2"/>
    <property type="match status" value="1"/>
</dbReference>
<accession>A0ABN7T6J2</accession>
<dbReference type="PANTHER" id="PTHR24067">
    <property type="entry name" value="UBIQUITIN-CONJUGATING ENZYME E2"/>
    <property type="match status" value="1"/>
</dbReference>
<evidence type="ECO:0000313" key="2">
    <source>
        <dbReference type="EMBL" id="CAG5113109.1"/>
    </source>
</evidence>
<dbReference type="SMART" id="SM00212">
    <property type="entry name" value="UBCc"/>
    <property type="match status" value="1"/>
</dbReference>
<dbReference type="CDD" id="cd23814">
    <property type="entry name" value="UEV_AKTIP"/>
    <property type="match status" value="1"/>
</dbReference>
<proteinExistence type="predicted"/>
<dbReference type="SUPFAM" id="SSF54495">
    <property type="entry name" value="UBC-like"/>
    <property type="match status" value="1"/>
</dbReference>
<dbReference type="EMBL" id="OU015567">
    <property type="protein sequence ID" value="CAG5113109.1"/>
    <property type="molecule type" value="Genomic_DNA"/>
</dbReference>
<reference evidence="2 3" key="1">
    <citation type="submission" date="2021-04" db="EMBL/GenBank/DDBJ databases">
        <authorList>
            <person name="Bliznina A."/>
        </authorList>
    </citation>
    <scope>NUCLEOTIDE SEQUENCE [LARGE SCALE GENOMIC DNA]</scope>
</reference>
<organism evidence="2 3">
    <name type="scientific">Oikopleura dioica</name>
    <name type="common">Tunicate</name>
    <dbReference type="NCBI Taxonomy" id="34765"/>
    <lineage>
        <taxon>Eukaryota</taxon>
        <taxon>Metazoa</taxon>
        <taxon>Chordata</taxon>
        <taxon>Tunicata</taxon>
        <taxon>Appendicularia</taxon>
        <taxon>Copelata</taxon>
        <taxon>Oikopleuridae</taxon>
        <taxon>Oikopleura</taxon>
    </lineage>
</organism>
<evidence type="ECO:0000259" key="1">
    <source>
        <dbReference type="PROSITE" id="PS50127"/>
    </source>
</evidence>